<dbReference type="Proteomes" id="UP001238603">
    <property type="component" value="Unassembled WGS sequence"/>
</dbReference>
<dbReference type="InterPro" id="IPR011646">
    <property type="entry name" value="KAP_P-loop"/>
</dbReference>
<evidence type="ECO:0000313" key="4">
    <source>
        <dbReference type="Proteomes" id="UP001238603"/>
    </source>
</evidence>
<dbReference type="RefSeq" id="WP_285983411.1">
    <property type="nucleotide sequence ID" value="NZ_JASVDS010000004.1"/>
</dbReference>
<comment type="caution">
    <text evidence="3">The sequence shown here is derived from an EMBL/GenBank/DDBJ whole genome shotgun (WGS) entry which is preliminary data.</text>
</comment>
<evidence type="ECO:0000259" key="2">
    <source>
        <dbReference type="Pfam" id="PF07693"/>
    </source>
</evidence>
<evidence type="ECO:0000256" key="1">
    <source>
        <dbReference type="SAM" id="Coils"/>
    </source>
</evidence>
<dbReference type="Gene3D" id="3.40.50.300">
    <property type="entry name" value="P-loop containing nucleotide triphosphate hydrolases"/>
    <property type="match status" value="1"/>
</dbReference>
<keyword evidence="4" id="KW-1185">Reference proteome</keyword>
<feature type="domain" description="KAP NTPase" evidence="2">
    <location>
        <begin position="34"/>
        <end position="333"/>
    </location>
</feature>
<dbReference type="EMBL" id="JASVDS010000004">
    <property type="protein sequence ID" value="MDL5033326.1"/>
    <property type="molecule type" value="Genomic_DNA"/>
</dbReference>
<dbReference type="Pfam" id="PF07693">
    <property type="entry name" value="KAP_NTPase"/>
    <property type="match status" value="1"/>
</dbReference>
<feature type="coiled-coil region" evidence="1">
    <location>
        <begin position="159"/>
        <end position="186"/>
    </location>
</feature>
<accession>A0ABT7LP97</accession>
<dbReference type="InterPro" id="IPR027417">
    <property type="entry name" value="P-loop_NTPase"/>
</dbReference>
<protein>
    <submittedName>
        <fullName evidence="3">P-loop NTPase fold protein</fullName>
    </submittedName>
</protein>
<sequence length="447" mass="49056">MNQMGTQQQAPLFSRQADEVPTNRFLGDLFEREALAERLSGLLESLPNGAVIAIDAPWGEGKSWFARRWHAVLEDKGFRSVLIDCFQQDYVGDPFALFAGEFLTLAKKGKPEVRTKLLEAGKKVGASLLPAAAKLAVNTLGHLAVGNSALGDDIAQAIKKADEKGAEQLEKLVAKALEEHETNKKSVQGFRAALANLAAEAEKPVVIFVDELDRCRPDFAVHAVERIKHFFDVPGIIFVLLVNRKQLAASVRGVYGDGVDAEAYLAKFVHLSLTLPKRLSLERGKPNDNTRFVSAELQRYGFQRDTTSENFSSALGLCASLLNMSLRDLERAIPLFSFASPKGQHATFAAWPIALKIARPELYDGILANKSNAHGEAARMCDEFRAHSDLARHLFGFFGGLHKCAATGFKTPLEEQVPVILMQLSPGVEPSHYCFSVFDQVNLTIGR</sequence>
<organism evidence="3 4">
    <name type="scientific">Roseateles subflavus</name>
    <dbReference type="NCBI Taxonomy" id="3053353"/>
    <lineage>
        <taxon>Bacteria</taxon>
        <taxon>Pseudomonadati</taxon>
        <taxon>Pseudomonadota</taxon>
        <taxon>Betaproteobacteria</taxon>
        <taxon>Burkholderiales</taxon>
        <taxon>Sphaerotilaceae</taxon>
        <taxon>Roseateles</taxon>
    </lineage>
</organism>
<keyword evidence="1" id="KW-0175">Coiled coil</keyword>
<name>A0ABT7LP97_9BURK</name>
<gene>
    <name evidence="3" type="ORF">QRD43_15530</name>
</gene>
<reference evidence="3 4" key="1">
    <citation type="submission" date="2023-06" db="EMBL/GenBank/DDBJ databases">
        <title>Pelomonas sp. APW6 16S ribosomal RNA gene genome sequencing and assembly.</title>
        <authorList>
            <person name="Woo H."/>
        </authorList>
    </citation>
    <scope>NUCLEOTIDE SEQUENCE [LARGE SCALE GENOMIC DNA]</scope>
    <source>
        <strain evidence="3 4">APW6</strain>
    </source>
</reference>
<proteinExistence type="predicted"/>
<evidence type="ECO:0000313" key="3">
    <source>
        <dbReference type="EMBL" id="MDL5033326.1"/>
    </source>
</evidence>
<dbReference type="SUPFAM" id="SSF52540">
    <property type="entry name" value="P-loop containing nucleoside triphosphate hydrolases"/>
    <property type="match status" value="1"/>
</dbReference>